<dbReference type="CDD" id="cd04220">
    <property type="entry name" value="Halocyanin"/>
    <property type="match status" value="1"/>
</dbReference>
<dbReference type="Pfam" id="PF00127">
    <property type="entry name" value="Copper-bind"/>
    <property type="match status" value="1"/>
</dbReference>
<dbReference type="Proteomes" id="UP000595001">
    <property type="component" value="Chromosome"/>
</dbReference>
<keyword evidence="2" id="KW-0813">Transport</keyword>
<keyword evidence="9" id="KW-1133">Transmembrane helix</keyword>
<sequence>MTRETTRRRFVTGAVGAGAAGVATAPAAAQETETDGGGTPTGGGTATGDGTAAGGGTAGGGTAAGDGTAGGGTAGGGGGGQPDFGTFFEDVDNYDGSVADLRGEGEPAVQVGTEANGGAFGFGPPAVHVENGATVTWTWTGAGCPHNVVADEGAFDSGEAGCEEVSPFEFTFEEDGIYRYHCAPHLQLGMKGAVVVGTDYPMADTGGGGGGPGIPTVPDTALTLGVAAGFAMAATLGLTYLFIKYGGDFGEFDEA</sequence>
<dbReference type="OrthoDB" id="11088at2157"/>
<evidence type="ECO:0000313" key="12">
    <source>
        <dbReference type="Proteomes" id="UP000595001"/>
    </source>
</evidence>
<evidence type="ECO:0000256" key="2">
    <source>
        <dbReference type="ARBA" id="ARBA00022448"/>
    </source>
</evidence>
<name>A0A7T3FX13_9EURY</name>
<dbReference type="GeneID" id="60590031"/>
<evidence type="ECO:0000313" key="11">
    <source>
        <dbReference type="EMBL" id="QPV62231.1"/>
    </source>
</evidence>
<proteinExistence type="predicted"/>
<dbReference type="NCBIfam" id="TIGR03102">
    <property type="entry name" value="halo_cynanin"/>
    <property type="match status" value="1"/>
</dbReference>
<dbReference type="InterPro" id="IPR008972">
    <property type="entry name" value="Cupredoxin"/>
</dbReference>
<comment type="cofactor">
    <cofactor evidence="7">
        <name>Cu cation</name>
        <dbReference type="ChEBI" id="CHEBI:23378"/>
    </cofactor>
    <text evidence="7">Binds 1 copper ion per subunit.</text>
</comment>
<protein>
    <submittedName>
        <fullName evidence="11">Halocyanin domain-containing protein</fullName>
    </submittedName>
</protein>
<dbReference type="KEGG" id="hlt:I7X12_16020"/>
<evidence type="ECO:0000256" key="4">
    <source>
        <dbReference type="ARBA" id="ARBA00022764"/>
    </source>
</evidence>
<dbReference type="Gene3D" id="2.60.40.420">
    <property type="entry name" value="Cupredoxins - blue copper proteins"/>
    <property type="match status" value="1"/>
</dbReference>
<feature type="binding site" evidence="7">
    <location>
        <position position="185"/>
    </location>
    <ligand>
        <name>Cu cation</name>
        <dbReference type="ChEBI" id="CHEBI:23378"/>
    </ligand>
</feature>
<keyword evidence="12" id="KW-1185">Reference proteome</keyword>
<evidence type="ECO:0000256" key="3">
    <source>
        <dbReference type="ARBA" id="ARBA00022723"/>
    </source>
</evidence>
<dbReference type="InterPro" id="IPR006311">
    <property type="entry name" value="TAT_signal"/>
</dbReference>
<dbReference type="PROSITE" id="PS00196">
    <property type="entry name" value="COPPER_BLUE"/>
    <property type="match status" value="1"/>
</dbReference>
<dbReference type="GO" id="GO:0042597">
    <property type="term" value="C:periplasmic space"/>
    <property type="evidence" value="ECO:0007669"/>
    <property type="project" value="UniProtKB-SubCell"/>
</dbReference>
<feature type="domain" description="Blue (type 1) copper" evidence="10">
    <location>
        <begin position="110"/>
        <end position="196"/>
    </location>
</feature>
<dbReference type="GO" id="GO:0005507">
    <property type="term" value="F:copper ion binding"/>
    <property type="evidence" value="ECO:0007669"/>
    <property type="project" value="InterPro"/>
</dbReference>
<evidence type="ECO:0000256" key="9">
    <source>
        <dbReference type="SAM" id="Phobius"/>
    </source>
</evidence>
<keyword evidence="5" id="KW-0249">Electron transport</keyword>
<evidence type="ECO:0000256" key="6">
    <source>
        <dbReference type="ARBA" id="ARBA00023008"/>
    </source>
</evidence>
<dbReference type="RefSeq" id="WP_198061043.1">
    <property type="nucleotide sequence ID" value="NZ_CP065856.1"/>
</dbReference>
<evidence type="ECO:0000256" key="1">
    <source>
        <dbReference type="ARBA" id="ARBA00004418"/>
    </source>
</evidence>
<keyword evidence="4" id="KW-0574">Periplasm</keyword>
<organism evidence="11 12">
    <name type="scientific">Halosimplex litoreum</name>
    <dbReference type="NCBI Taxonomy" id="1198301"/>
    <lineage>
        <taxon>Archaea</taxon>
        <taxon>Methanobacteriati</taxon>
        <taxon>Methanobacteriota</taxon>
        <taxon>Stenosarchaea group</taxon>
        <taxon>Halobacteria</taxon>
        <taxon>Halobacteriales</taxon>
        <taxon>Haloarculaceae</taxon>
        <taxon>Halosimplex</taxon>
    </lineage>
</organism>
<feature type="compositionally biased region" description="Gly residues" evidence="8">
    <location>
        <begin position="35"/>
        <end position="64"/>
    </location>
</feature>
<feature type="transmembrane region" description="Helical" evidence="9">
    <location>
        <begin position="221"/>
        <end position="243"/>
    </location>
</feature>
<feature type="binding site" evidence="7">
    <location>
        <position position="146"/>
    </location>
    <ligand>
        <name>Cu cation</name>
        <dbReference type="ChEBI" id="CHEBI:23378"/>
    </ligand>
</feature>
<comment type="subcellular location">
    <subcellularLocation>
        <location evidence="1">Periplasm</location>
    </subcellularLocation>
</comment>
<keyword evidence="9" id="KW-0472">Membrane</keyword>
<evidence type="ECO:0000256" key="8">
    <source>
        <dbReference type="SAM" id="MobiDB-lite"/>
    </source>
</evidence>
<keyword evidence="6 7" id="KW-0186">Copper</keyword>
<keyword evidence="9" id="KW-0812">Transmembrane</keyword>
<feature type="compositionally biased region" description="Low complexity" evidence="8">
    <location>
        <begin position="20"/>
        <end position="29"/>
    </location>
</feature>
<feature type="binding site" evidence="7">
    <location>
        <position position="182"/>
    </location>
    <ligand>
        <name>Cu cation</name>
        <dbReference type="ChEBI" id="CHEBI:23378"/>
    </ligand>
</feature>
<feature type="region of interest" description="Disordered" evidence="8">
    <location>
        <begin position="18"/>
        <end position="64"/>
    </location>
</feature>
<evidence type="ECO:0000256" key="5">
    <source>
        <dbReference type="ARBA" id="ARBA00022982"/>
    </source>
</evidence>
<dbReference type="InterPro" id="IPR002386">
    <property type="entry name" value="Amicyanin/Pseudoazurin"/>
</dbReference>
<dbReference type="SUPFAM" id="SSF49503">
    <property type="entry name" value="Cupredoxins"/>
    <property type="match status" value="1"/>
</dbReference>
<dbReference type="AlphaFoldDB" id="A0A7T3FX13"/>
<dbReference type="GO" id="GO:0009055">
    <property type="term" value="F:electron transfer activity"/>
    <property type="evidence" value="ECO:0007669"/>
    <property type="project" value="InterPro"/>
</dbReference>
<keyword evidence="3 7" id="KW-0479">Metal-binding</keyword>
<dbReference type="PROSITE" id="PS51318">
    <property type="entry name" value="TAT"/>
    <property type="match status" value="1"/>
</dbReference>
<evidence type="ECO:0000259" key="10">
    <source>
        <dbReference type="Pfam" id="PF00127"/>
    </source>
</evidence>
<dbReference type="InterPro" id="IPR017533">
    <property type="entry name" value="Halocyanin"/>
</dbReference>
<feature type="binding site" evidence="7">
    <location>
        <position position="190"/>
    </location>
    <ligand>
        <name>Cu cation</name>
        <dbReference type="ChEBI" id="CHEBI:23378"/>
    </ligand>
</feature>
<dbReference type="InterPro" id="IPR028871">
    <property type="entry name" value="BlueCu_1_BS"/>
</dbReference>
<accession>A0A7T3FX13</accession>
<gene>
    <name evidence="11" type="ORF">I7X12_16020</name>
</gene>
<dbReference type="EMBL" id="CP065856">
    <property type="protein sequence ID" value="QPV62231.1"/>
    <property type="molecule type" value="Genomic_DNA"/>
</dbReference>
<reference evidence="11 12" key="1">
    <citation type="submission" date="2020-12" db="EMBL/GenBank/DDBJ databases">
        <title>Halosimplex halophilum sp. nov. and Halosimplex salinum sp. nov., two new members of the genus Halosimplex.</title>
        <authorList>
            <person name="Cui H.L."/>
        </authorList>
    </citation>
    <scope>NUCLEOTIDE SEQUENCE [LARGE SCALE GENOMIC DNA]</scope>
    <source>
        <strain evidence="11 12">YGH94</strain>
    </source>
</reference>
<dbReference type="PRINTS" id="PR00155">
    <property type="entry name" value="AMICYANIN"/>
</dbReference>
<evidence type="ECO:0000256" key="7">
    <source>
        <dbReference type="PIRSR" id="PIRSR602386-1"/>
    </source>
</evidence>
<dbReference type="InterPro" id="IPR000923">
    <property type="entry name" value="BlueCu_1"/>
</dbReference>